<dbReference type="PIRSF" id="PIRSF015614">
    <property type="entry name" value="TRAF"/>
    <property type="match status" value="1"/>
</dbReference>
<evidence type="ECO:0000313" key="16">
    <source>
        <dbReference type="Proteomes" id="UP000749559"/>
    </source>
</evidence>
<keyword evidence="6" id="KW-0677">Repeat</keyword>
<dbReference type="InterPro" id="IPR008974">
    <property type="entry name" value="TRAF-like"/>
</dbReference>
<dbReference type="GO" id="GO:0008270">
    <property type="term" value="F:zinc ion binding"/>
    <property type="evidence" value="ECO:0007669"/>
    <property type="project" value="UniProtKB-KW"/>
</dbReference>
<dbReference type="FunFam" id="2.60.210.10:FF:000001">
    <property type="entry name" value="TNF receptor-associated factor"/>
    <property type="match status" value="1"/>
</dbReference>
<dbReference type="AlphaFoldDB" id="A0A8S4PDQ1"/>
<dbReference type="InterPro" id="IPR012227">
    <property type="entry name" value="TNF_rcpt-assoc_TRAF_met"/>
</dbReference>
<comment type="caution">
    <text evidence="15">The sequence shown here is derived from an EMBL/GenBank/DDBJ whole genome shotgun (WGS) entry which is preliminary data.</text>
</comment>
<evidence type="ECO:0000256" key="8">
    <source>
        <dbReference type="ARBA" id="ARBA00022833"/>
    </source>
</evidence>
<evidence type="ECO:0000256" key="10">
    <source>
        <dbReference type="ARBA" id="ARBA00023054"/>
    </source>
</evidence>
<dbReference type="GO" id="GO:0043122">
    <property type="term" value="P:regulation of canonical NF-kappaB signal transduction"/>
    <property type="evidence" value="ECO:0007669"/>
    <property type="project" value="TreeGrafter"/>
</dbReference>
<evidence type="ECO:0000256" key="7">
    <source>
        <dbReference type="ARBA" id="ARBA00022771"/>
    </source>
</evidence>
<dbReference type="OrthoDB" id="5947827at2759"/>
<keyword evidence="2" id="KW-0963">Cytoplasm</keyword>
<evidence type="ECO:0000256" key="1">
    <source>
        <dbReference type="ARBA" id="ARBA00004496"/>
    </source>
</evidence>
<evidence type="ECO:0000259" key="13">
    <source>
        <dbReference type="PROSITE" id="PS50144"/>
    </source>
</evidence>
<dbReference type="GO" id="GO:0005737">
    <property type="term" value="C:cytoplasm"/>
    <property type="evidence" value="ECO:0007669"/>
    <property type="project" value="UniProtKB-SubCell"/>
</dbReference>
<feature type="domain" description="TRAF-type" evidence="14">
    <location>
        <begin position="112"/>
        <end position="161"/>
    </location>
</feature>
<dbReference type="Pfam" id="PF21355">
    <property type="entry name" value="TRAF-mep_MATH"/>
    <property type="match status" value="1"/>
</dbReference>
<dbReference type="InterPro" id="IPR001293">
    <property type="entry name" value="Znf_TRAF"/>
</dbReference>
<dbReference type="InterPro" id="IPR002083">
    <property type="entry name" value="MATH/TRAF_dom"/>
</dbReference>
<feature type="zinc finger region" description="TRAF-type" evidence="11">
    <location>
        <begin position="169"/>
        <end position="226"/>
    </location>
</feature>
<keyword evidence="9" id="KW-0832">Ubl conjugation</keyword>
<keyword evidence="16" id="KW-1185">Reference proteome</keyword>
<comment type="subcellular location">
    <subcellularLocation>
        <location evidence="1">Cytoplasm</location>
    </subcellularLocation>
</comment>
<evidence type="ECO:0000313" key="15">
    <source>
        <dbReference type="EMBL" id="CAH1790942.1"/>
    </source>
</evidence>
<keyword evidence="5 11" id="KW-0479">Metal-binding</keyword>
<evidence type="ECO:0000256" key="12">
    <source>
        <dbReference type="SAM" id="Coils"/>
    </source>
</evidence>
<dbReference type="PANTHER" id="PTHR10131:SF153">
    <property type="entry name" value="RING-TYPE DOMAIN-CONTAINING PROTEIN"/>
    <property type="match status" value="1"/>
</dbReference>
<dbReference type="GO" id="GO:0005164">
    <property type="term" value="F:tumor necrosis factor receptor binding"/>
    <property type="evidence" value="ECO:0007669"/>
    <property type="project" value="TreeGrafter"/>
</dbReference>
<dbReference type="SUPFAM" id="SSF57953">
    <property type="entry name" value="Trimerization domain of TRAF"/>
    <property type="match status" value="1"/>
</dbReference>
<keyword evidence="8 11" id="KW-0862">Zinc</keyword>
<proteinExistence type="predicted"/>
<accession>A0A8S4PDQ1</accession>
<dbReference type="InterPro" id="IPR049342">
    <property type="entry name" value="TRAF1-6_MATH_dom"/>
</dbReference>
<feature type="zinc finger region" description="TRAF-type" evidence="11">
    <location>
        <begin position="112"/>
        <end position="161"/>
    </location>
</feature>
<dbReference type="PROSITE" id="PS50144">
    <property type="entry name" value="MATH"/>
    <property type="match status" value="1"/>
</dbReference>
<evidence type="ECO:0000256" key="5">
    <source>
        <dbReference type="ARBA" id="ARBA00022723"/>
    </source>
</evidence>
<dbReference type="SUPFAM" id="SSF49599">
    <property type="entry name" value="TRAF domain-like"/>
    <property type="match status" value="3"/>
</dbReference>
<gene>
    <name evidence="15" type="ORF">OFUS_LOCUS16093</name>
</gene>
<feature type="domain" description="MATH" evidence="13">
    <location>
        <begin position="396"/>
        <end position="541"/>
    </location>
</feature>
<evidence type="ECO:0000256" key="9">
    <source>
        <dbReference type="ARBA" id="ARBA00022843"/>
    </source>
</evidence>
<evidence type="ECO:0000256" key="6">
    <source>
        <dbReference type="ARBA" id="ARBA00022737"/>
    </source>
</evidence>
<evidence type="ECO:0000256" key="2">
    <source>
        <dbReference type="ARBA" id="ARBA00022490"/>
    </source>
</evidence>
<organism evidence="15 16">
    <name type="scientific">Owenia fusiformis</name>
    <name type="common">Polychaete worm</name>
    <dbReference type="NCBI Taxonomy" id="6347"/>
    <lineage>
        <taxon>Eukaryota</taxon>
        <taxon>Metazoa</taxon>
        <taxon>Spiralia</taxon>
        <taxon>Lophotrochozoa</taxon>
        <taxon>Annelida</taxon>
        <taxon>Polychaeta</taxon>
        <taxon>Sedentaria</taxon>
        <taxon>Canalipalpata</taxon>
        <taxon>Sabellida</taxon>
        <taxon>Oweniida</taxon>
        <taxon>Oweniidae</taxon>
        <taxon>Owenia</taxon>
    </lineage>
</organism>
<protein>
    <recommendedName>
        <fullName evidence="17">TNF receptor-associated factor 3</fullName>
    </recommendedName>
</protein>
<dbReference type="GO" id="GO:0042981">
    <property type="term" value="P:regulation of apoptotic process"/>
    <property type="evidence" value="ECO:0007669"/>
    <property type="project" value="InterPro"/>
</dbReference>
<dbReference type="EMBL" id="CAIIXF020000008">
    <property type="protein sequence ID" value="CAH1790942.1"/>
    <property type="molecule type" value="Genomic_DNA"/>
</dbReference>
<dbReference type="SMART" id="SM00061">
    <property type="entry name" value="MATH"/>
    <property type="match status" value="1"/>
</dbReference>
<keyword evidence="4" id="KW-0053">Apoptosis</keyword>
<dbReference type="InterPro" id="IPR013083">
    <property type="entry name" value="Znf_RING/FYVE/PHD"/>
</dbReference>
<dbReference type="GO" id="GO:0007165">
    <property type="term" value="P:signal transduction"/>
    <property type="evidence" value="ECO:0007669"/>
    <property type="project" value="InterPro"/>
</dbReference>
<feature type="domain" description="TRAF-type" evidence="14">
    <location>
        <begin position="169"/>
        <end position="226"/>
    </location>
</feature>
<name>A0A8S4PDQ1_OWEFU</name>
<dbReference type="Gene3D" id="2.60.210.10">
    <property type="entry name" value="Apoptosis, Tumor Necrosis Factor Receptor Associated Protein 2, Chain A"/>
    <property type="match status" value="1"/>
</dbReference>
<evidence type="ECO:0000256" key="4">
    <source>
        <dbReference type="ARBA" id="ARBA00022703"/>
    </source>
</evidence>
<evidence type="ECO:0000256" key="3">
    <source>
        <dbReference type="ARBA" id="ARBA00022499"/>
    </source>
</evidence>
<dbReference type="GO" id="GO:0009898">
    <property type="term" value="C:cytoplasmic side of plasma membrane"/>
    <property type="evidence" value="ECO:0007669"/>
    <property type="project" value="TreeGrafter"/>
</dbReference>
<keyword evidence="3" id="KW-1017">Isopeptide bond</keyword>
<keyword evidence="7 11" id="KW-0863">Zinc-finger</keyword>
<dbReference type="PANTHER" id="PTHR10131">
    <property type="entry name" value="TNF RECEPTOR ASSOCIATED FACTOR"/>
    <property type="match status" value="1"/>
</dbReference>
<dbReference type="GO" id="GO:0006915">
    <property type="term" value="P:apoptotic process"/>
    <property type="evidence" value="ECO:0007669"/>
    <property type="project" value="UniProtKB-KW"/>
</dbReference>
<sequence>MSSIHVDGLPEFVQLDDKYNCLQCKKVLQGAMQTACGHRVCERHIDEAIQEGKIYYCPGGEPDCLEIDSVNRQVTVNPDFCARTEISKLPVYCTFHENGCSDTVPWRNLKKHLEECLYIIMDCPNQENGCQEKLLKKDLKDHVEQNCKFRKEACPYCQEEFIIAIIQNHMTNECPQVPITCPYGCASAAFPRGDISSHEAECPVAPKQCRYSALGCTFKGNKDELETHHTEFNTHLGTFAVYSAEYALKTSQLVNQFENLKSENDKQKYELEEFKKENETLKKSLESTQTRLKSMQVMLVKHGETVIRLDEDVKKGGVADPQSIKASLLSETKSLEERIQQLEVGTSYGGTSTGSSENLDGIKSQLRQLDRLVGYHDLRLAEQDLRLDVNDCICYEGYMLWKITNYAKRKQDAINGKTLSLYSPPFYTSRYGYKMCGRVYLNGDGIGKGTHVSIFFVLMKGEYDSLLEFPFRQKITLQMMDQSSDRRHLQDAFRPDPTSSSFKLPVKDMNIASGCPLFVRQETLEQGGYLKDDCIIIKVAADLNDPPLVPI</sequence>
<dbReference type="Proteomes" id="UP000749559">
    <property type="component" value="Unassembled WGS sequence"/>
</dbReference>
<dbReference type="Pfam" id="PF02176">
    <property type="entry name" value="zf-TRAF"/>
    <property type="match status" value="1"/>
</dbReference>
<keyword evidence="10 12" id="KW-0175">Coiled coil</keyword>
<dbReference type="PROSITE" id="PS50145">
    <property type="entry name" value="ZF_TRAF"/>
    <property type="match status" value="2"/>
</dbReference>
<evidence type="ECO:0000259" key="14">
    <source>
        <dbReference type="PROSITE" id="PS50145"/>
    </source>
</evidence>
<dbReference type="Gene3D" id="3.30.40.10">
    <property type="entry name" value="Zinc/RING finger domain, C3HC4 (zinc finger)"/>
    <property type="match status" value="4"/>
</dbReference>
<feature type="coiled-coil region" evidence="12">
    <location>
        <begin position="257"/>
        <end position="291"/>
    </location>
</feature>
<evidence type="ECO:0000256" key="11">
    <source>
        <dbReference type="PROSITE-ProRule" id="PRU00207"/>
    </source>
</evidence>
<evidence type="ECO:0008006" key="17">
    <source>
        <dbReference type="Google" id="ProtNLM"/>
    </source>
</evidence>
<reference evidence="15" key="1">
    <citation type="submission" date="2022-03" db="EMBL/GenBank/DDBJ databases">
        <authorList>
            <person name="Martin C."/>
        </authorList>
    </citation>
    <scope>NUCLEOTIDE SEQUENCE</scope>
</reference>